<dbReference type="GO" id="GO:0046983">
    <property type="term" value="F:protein dimerization activity"/>
    <property type="evidence" value="ECO:0007669"/>
    <property type="project" value="InterPro"/>
</dbReference>
<keyword evidence="3" id="KW-1185">Reference proteome</keyword>
<dbReference type="Pfam" id="PF05699">
    <property type="entry name" value="Dimer_Tnp_hAT"/>
    <property type="match status" value="1"/>
</dbReference>
<gene>
    <name evidence="2" type="ORF">PHPALM_239</name>
</gene>
<feature type="domain" description="HAT C-terminal dimerisation" evidence="1">
    <location>
        <begin position="146"/>
        <end position="216"/>
    </location>
</feature>
<dbReference type="SUPFAM" id="SSF53098">
    <property type="entry name" value="Ribonuclease H-like"/>
    <property type="match status" value="1"/>
</dbReference>
<dbReference type="AlphaFoldDB" id="A0A2P4YVC9"/>
<evidence type="ECO:0000313" key="2">
    <source>
        <dbReference type="EMBL" id="POM81751.1"/>
    </source>
</evidence>
<sequence length="241" mass="28243">MQSCFASLLRVRTSLEMFASKYRNYKDFSGPLKVFSDPTFLRKLTEAEQIIAPLSEASYRLQRDENTLDIFWGFKEAHSIDQRGLIQCDEERWGHKNAEKITSSTQLAKFALYYYHRLIGNNFDCIRSDLMEWIGNSFTSAHPREIRFNKFNFWHHVKKENPASILPDLAIRVLSIAVNTAATERLFSELGMIQTPKRNKMTSRKAQDTQCIRQYLREQEENNSFRSHRFENTGPNRASSR</sequence>
<evidence type="ECO:0000313" key="3">
    <source>
        <dbReference type="Proteomes" id="UP000237271"/>
    </source>
</evidence>
<reference evidence="2 3" key="1">
    <citation type="journal article" date="2017" name="Genome Biol. Evol.">
        <title>Phytophthora megakarya and P. palmivora, closely related causal agents of cacao black pod rot, underwent increases in genome sizes and gene numbers by different mechanisms.</title>
        <authorList>
            <person name="Ali S.S."/>
            <person name="Shao J."/>
            <person name="Lary D.J."/>
            <person name="Kronmiller B."/>
            <person name="Shen D."/>
            <person name="Strem M.D."/>
            <person name="Amoako-Attah I."/>
            <person name="Akrofi A.Y."/>
            <person name="Begoude B.A."/>
            <person name="Ten Hoopen G.M."/>
            <person name="Coulibaly K."/>
            <person name="Kebe B.I."/>
            <person name="Melnick R.L."/>
            <person name="Guiltinan M.J."/>
            <person name="Tyler B.M."/>
            <person name="Meinhardt L.W."/>
            <person name="Bailey B.A."/>
        </authorList>
    </citation>
    <scope>NUCLEOTIDE SEQUENCE [LARGE SCALE GENOMIC DNA]</scope>
    <source>
        <strain evidence="3">sbr112.9</strain>
    </source>
</reference>
<evidence type="ECO:0000259" key="1">
    <source>
        <dbReference type="Pfam" id="PF05699"/>
    </source>
</evidence>
<dbReference type="OrthoDB" id="125864at2759"/>
<protein>
    <recommendedName>
        <fullName evidence="1">HAT C-terminal dimerisation domain-containing protein</fullName>
    </recommendedName>
</protein>
<name>A0A2P4YVC9_9STRA</name>
<dbReference type="Proteomes" id="UP000237271">
    <property type="component" value="Unassembled WGS sequence"/>
</dbReference>
<accession>A0A2P4YVC9</accession>
<organism evidence="2 3">
    <name type="scientific">Phytophthora palmivora</name>
    <dbReference type="NCBI Taxonomy" id="4796"/>
    <lineage>
        <taxon>Eukaryota</taxon>
        <taxon>Sar</taxon>
        <taxon>Stramenopiles</taxon>
        <taxon>Oomycota</taxon>
        <taxon>Peronosporomycetes</taxon>
        <taxon>Peronosporales</taxon>
        <taxon>Peronosporaceae</taxon>
        <taxon>Phytophthora</taxon>
    </lineage>
</organism>
<dbReference type="InterPro" id="IPR012337">
    <property type="entry name" value="RNaseH-like_sf"/>
</dbReference>
<dbReference type="InterPro" id="IPR008906">
    <property type="entry name" value="HATC_C_dom"/>
</dbReference>
<dbReference type="EMBL" id="NCKW01000023">
    <property type="protein sequence ID" value="POM81751.1"/>
    <property type="molecule type" value="Genomic_DNA"/>
</dbReference>
<comment type="caution">
    <text evidence="2">The sequence shown here is derived from an EMBL/GenBank/DDBJ whole genome shotgun (WGS) entry which is preliminary data.</text>
</comment>
<proteinExistence type="predicted"/>